<dbReference type="SUPFAM" id="SSF51735">
    <property type="entry name" value="NAD(P)-binding Rossmann-fold domains"/>
    <property type="match status" value="1"/>
</dbReference>
<evidence type="ECO:0000256" key="5">
    <source>
        <dbReference type="PIRSR" id="PIRSR000188-2"/>
    </source>
</evidence>
<feature type="active site" description="Proton donor/acceptor" evidence="4">
    <location>
        <position position="80"/>
    </location>
</feature>
<dbReference type="InterPro" id="IPR006097">
    <property type="entry name" value="Glu/Leu/Phe/Val/Trp_DH_dimer"/>
</dbReference>
<organism evidence="8 9">
    <name type="scientific">Aquabacter spiritensis</name>
    <dbReference type="NCBI Taxonomy" id="933073"/>
    <lineage>
        <taxon>Bacteria</taxon>
        <taxon>Pseudomonadati</taxon>
        <taxon>Pseudomonadota</taxon>
        <taxon>Alphaproteobacteria</taxon>
        <taxon>Hyphomicrobiales</taxon>
        <taxon>Xanthobacteraceae</taxon>
        <taxon>Aquabacter</taxon>
    </lineage>
</organism>
<dbReference type="Proteomes" id="UP000294664">
    <property type="component" value="Unassembled WGS sequence"/>
</dbReference>
<dbReference type="InterPro" id="IPR006096">
    <property type="entry name" value="Glu/Leu/Phe/Val/Trp_DH_C"/>
</dbReference>
<keyword evidence="9" id="KW-1185">Reference proteome</keyword>
<keyword evidence="3 5" id="KW-0520">NAD</keyword>
<evidence type="ECO:0000256" key="1">
    <source>
        <dbReference type="ARBA" id="ARBA00006382"/>
    </source>
</evidence>
<dbReference type="Pfam" id="PF02812">
    <property type="entry name" value="ELFV_dehydrog_N"/>
    <property type="match status" value="1"/>
</dbReference>
<dbReference type="GO" id="GO:0000166">
    <property type="term" value="F:nucleotide binding"/>
    <property type="evidence" value="ECO:0007669"/>
    <property type="project" value="UniProtKB-KW"/>
</dbReference>
<dbReference type="Gene3D" id="3.40.50.10860">
    <property type="entry name" value="Leucine Dehydrogenase, chain A, domain 1"/>
    <property type="match status" value="1"/>
</dbReference>
<dbReference type="InterPro" id="IPR006095">
    <property type="entry name" value="Glu/Leu/Phe/Val/Trp_DH"/>
</dbReference>
<dbReference type="InterPro" id="IPR036291">
    <property type="entry name" value="NAD(P)-bd_dom_sf"/>
</dbReference>
<dbReference type="Gene3D" id="3.40.50.720">
    <property type="entry name" value="NAD(P)-binding Rossmann-like Domain"/>
    <property type="match status" value="1"/>
</dbReference>
<comment type="caution">
    <text evidence="8">The sequence shown here is derived from an EMBL/GenBank/DDBJ whole genome shotgun (WGS) entry which is preliminary data.</text>
</comment>
<feature type="binding site" evidence="5">
    <location>
        <begin position="179"/>
        <end position="184"/>
    </location>
    <ligand>
        <name>NAD(+)</name>
        <dbReference type="ChEBI" id="CHEBI:57540"/>
    </ligand>
</feature>
<comment type="similarity">
    <text evidence="1 6">Belongs to the Glu/Leu/Phe/Val dehydrogenases family.</text>
</comment>
<proteinExistence type="inferred from homology"/>
<evidence type="ECO:0000259" key="7">
    <source>
        <dbReference type="SMART" id="SM00839"/>
    </source>
</evidence>
<reference evidence="8 9" key="1">
    <citation type="submission" date="2019-03" db="EMBL/GenBank/DDBJ databases">
        <title>Genomic Encyclopedia of Type Strains, Phase IV (KMG-IV): sequencing the most valuable type-strain genomes for metagenomic binning, comparative biology and taxonomic classification.</title>
        <authorList>
            <person name="Goeker M."/>
        </authorList>
    </citation>
    <scope>NUCLEOTIDE SEQUENCE [LARGE SCALE GENOMIC DNA]</scope>
    <source>
        <strain evidence="8 9">DSM 9035</strain>
    </source>
</reference>
<dbReference type="GO" id="GO:0016639">
    <property type="term" value="F:oxidoreductase activity, acting on the CH-NH2 group of donors, NAD or NADP as acceptor"/>
    <property type="evidence" value="ECO:0007669"/>
    <property type="project" value="InterPro"/>
</dbReference>
<protein>
    <submittedName>
        <fullName evidence="8">Leucine dehydrogenase</fullName>
    </submittedName>
</protein>
<dbReference type="PANTHER" id="PTHR42722">
    <property type="entry name" value="LEUCINE DEHYDROGENASE"/>
    <property type="match status" value="1"/>
</dbReference>
<evidence type="ECO:0000313" key="8">
    <source>
        <dbReference type="EMBL" id="TCT01095.1"/>
    </source>
</evidence>
<dbReference type="EMBL" id="SMAI01000019">
    <property type="protein sequence ID" value="TCT01095.1"/>
    <property type="molecule type" value="Genomic_DNA"/>
</dbReference>
<keyword evidence="5" id="KW-0547">Nucleotide-binding</keyword>
<dbReference type="Pfam" id="PF00208">
    <property type="entry name" value="ELFV_dehydrog"/>
    <property type="match status" value="2"/>
</dbReference>
<accession>A0A4R3LRE5</accession>
<dbReference type="SMART" id="SM00839">
    <property type="entry name" value="ELFV_dehydrog"/>
    <property type="match status" value="1"/>
</dbReference>
<dbReference type="CDD" id="cd01075">
    <property type="entry name" value="NAD_bind_Leu_Phe_Val_DH"/>
    <property type="match status" value="1"/>
</dbReference>
<dbReference type="InterPro" id="IPR046346">
    <property type="entry name" value="Aminoacid_DH-like_N_sf"/>
</dbReference>
<evidence type="ECO:0000256" key="6">
    <source>
        <dbReference type="RuleBase" id="RU004417"/>
    </source>
</evidence>
<dbReference type="AlphaFoldDB" id="A0A4R3LRE5"/>
<dbReference type="OrthoDB" id="9803297at2"/>
<name>A0A4R3LRE5_9HYPH</name>
<keyword evidence="2 6" id="KW-0560">Oxidoreductase</keyword>
<dbReference type="PRINTS" id="PR00082">
    <property type="entry name" value="GLFDHDRGNASE"/>
</dbReference>
<feature type="domain" description="Glutamate/phenylalanine/leucine/valine/L-tryptophan dehydrogenase C-terminal" evidence="7">
    <location>
        <begin position="145"/>
        <end position="350"/>
    </location>
</feature>
<evidence type="ECO:0000256" key="4">
    <source>
        <dbReference type="PIRSR" id="PIRSR000188-1"/>
    </source>
</evidence>
<dbReference type="PANTHER" id="PTHR42722:SF1">
    <property type="entry name" value="VALINE DEHYDROGENASE"/>
    <property type="match status" value="1"/>
</dbReference>
<evidence type="ECO:0000313" key="9">
    <source>
        <dbReference type="Proteomes" id="UP000294664"/>
    </source>
</evidence>
<evidence type="ECO:0000256" key="2">
    <source>
        <dbReference type="ARBA" id="ARBA00023002"/>
    </source>
</evidence>
<sequence>MTLRIRASEEEGQRLFWFEAPSCDLSGVVAIDSLALGPAAGGCRFWRYDDAAGMQADARRLARGMSYKNAMAGLPLGGGKSVVQRPQHPFDRAALFRAFGQVLNALKGEYLAAEDVGTTPRDMEIVRSVSPHVFGLPAKDALAGGDPSPWTALGVFLSIEHVLSRNGLPLAGSRIAVQGLGNVGADLCRKLHARGAVLVVADVHDQAIAHLCADVPAEVASPDAIHRSRVDVFAPCALGGGLNSKTIPEISARFVVGAANNQLASPWDEALLHSRGILYAPDYVVNAGGIINVAAEYLGSAQGEVLARVRRIPERLSAVLDRAEATGRPPSHIADSMARDLIASAAAPANRTPIDESAARSI</sequence>
<dbReference type="RefSeq" id="WP_132035564.1">
    <property type="nucleotide sequence ID" value="NZ_SMAI01000019.1"/>
</dbReference>
<dbReference type="PIRSF" id="PIRSF000188">
    <property type="entry name" value="Phe_leu_dh"/>
    <property type="match status" value="1"/>
</dbReference>
<dbReference type="SUPFAM" id="SSF53223">
    <property type="entry name" value="Aminoacid dehydrogenase-like, N-terminal domain"/>
    <property type="match status" value="1"/>
</dbReference>
<evidence type="ECO:0000256" key="3">
    <source>
        <dbReference type="ARBA" id="ARBA00023027"/>
    </source>
</evidence>
<dbReference type="GO" id="GO:0006520">
    <property type="term" value="P:amino acid metabolic process"/>
    <property type="evidence" value="ECO:0007669"/>
    <property type="project" value="InterPro"/>
</dbReference>
<gene>
    <name evidence="8" type="ORF">EDC64_11965</name>
</gene>
<dbReference type="InterPro" id="IPR016211">
    <property type="entry name" value="Glu/Phe/Leu/Val/Trp_DH_bac/arc"/>
</dbReference>